<organism evidence="2 3">
    <name type="scientific">Xylella fastidiosa subsp. sandyi Ann-1</name>
    <dbReference type="NCBI Taxonomy" id="155920"/>
    <lineage>
        <taxon>Bacteria</taxon>
        <taxon>Pseudomonadati</taxon>
        <taxon>Pseudomonadota</taxon>
        <taxon>Gammaproteobacteria</taxon>
        <taxon>Lysobacterales</taxon>
        <taxon>Lysobacteraceae</taxon>
        <taxon>Xylella</taxon>
    </lineage>
</organism>
<evidence type="ECO:0000313" key="3">
    <source>
        <dbReference type="Proteomes" id="UP000027215"/>
    </source>
</evidence>
<proteinExistence type="predicted"/>
<dbReference type="KEGG" id="xfs:D934_13435"/>
<evidence type="ECO:0000313" key="2">
    <source>
        <dbReference type="EMBL" id="AIC10847.1"/>
    </source>
</evidence>
<protein>
    <submittedName>
        <fullName evidence="2">Membrane protein</fullName>
    </submittedName>
</protein>
<keyword evidence="1" id="KW-0472">Membrane</keyword>
<dbReference type="AlphaFoldDB" id="A0A060HD50"/>
<name>A0A060HD50_XYLFS</name>
<keyword evidence="1" id="KW-0812">Transmembrane</keyword>
<dbReference type="HOGENOM" id="CLU_2426239_0_0_6"/>
<accession>A0A060HD50</accession>
<dbReference type="PATRIC" id="fig|155920.8.peg.3183"/>
<feature type="transmembrane region" description="Helical" evidence="1">
    <location>
        <begin position="37"/>
        <end position="59"/>
    </location>
</feature>
<sequence>MPVPVFLQSNHFRYLFEPRKPRHPIARLMASTAGLTILIALVFFSVFVGAAMVLGGVAWKLLVGQRRRTHAEVGTQTIEGKYRVIHKPDAPL</sequence>
<keyword evidence="1" id="KW-1133">Transmembrane helix</keyword>
<reference evidence="2 3" key="1">
    <citation type="submission" date="2013-08" db="EMBL/GenBank/DDBJ databases">
        <authorList>
            <person name="Stouthamer R."/>
            <person name="Nunney L."/>
        </authorList>
    </citation>
    <scope>NUCLEOTIDE SEQUENCE [LARGE SCALE GENOMIC DNA]</scope>
    <source>
        <strain evidence="3">ann-1</strain>
    </source>
</reference>
<evidence type="ECO:0000256" key="1">
    <source>
        <dbReference type="SAM" id="Phobius"/>
    </source>
</evidence>
<dbReference type="RefSeq" id="WP_020851232.1">
    <property type="nucleotide sequence ID" value="NZ_CP006696.1"/>
</dbReference>
<dbReference type="EMBL" id="CP006696">
    <property type="protein sequence ID" value="AIC10847.1"/>
    <property type="molecule type" value="Genomic_DNA"/>
</dbReference>
<dbReference type="Proteomes" id="UP000027215">
    <property type="component" value="Chromosome"/>
</dbReference>
<gene>
    <name evidence="2" type="ORF">D934_13435</name>
</gene>